<sequence>MDRKRLLGAGVASLFVVSGALAQGGFEDNPGFEDPSPGDSSWVHEHPDYERNTNRQMGTADGRTSTMYRVNPLPIDVLTRSSSASPRVALRQNVGSNIFGLEEKSTVVSDAFVNNSRIPFAVQEIIGDDQQRTGRVIGYFAPDNRWVVIENSIAAFEAKYGFNRIDLTEYEADRRLISSSVGEFGSPNGSGPFQPAAIDFELIGASRDAGGDAELVSISMSGPGQVSFSCSNTADGNGGFAPTIEQVRRDGWLYTVSVCKSDAGTGDPHAPHFAVFFKIQDGSNDIPREEIAFSYAVLPFVDSRPFQGVAGSELGFPGAFAKPELVDCRLERRERRTLLFGTRLRDDAVRIETAPGTAIQYTGLHVYNDMAGQDFSWQPFSMTTRNLADGGPTRFHTPPLQVIPSTDITWLATGGGLLGLLPTDEPVDCVARATATDDQQADLTEMAPWMPFMSLAYTRSPAMVRDVGADASSIGPQIRYASRVSGGQDGTPFGVAGFQAERFGVNNFPGVAGPRVYMNAARTVFVTADESGVPTVVPMNNMLRAVELPGKWTLPPGGNAATPVIYTGLYYVGE</sequence>
<proteinExistence type="predicted"/>
<feature type="region of interest" description="Disordered" evidence="1">
    <location>
        <begin position="26"/>
        <end position="47"/>
    </location>
</feature>
<name>A0ABU3B853_9GAMM</name>
<gene>
    <name evidence="3" type="ORF">RM531_09125</name>
</gene>
<reference evidence="3 4" key="1">
    <citation type="submission" date="2023-09" db="EMBL/GenBank/DDBJ databases">
        <authorList>
            <person name="Rey-Velasco X."/>
        </authorList>
    </citation>
    <scope>NUCLEOTIDE SEQUENCE [LARGE SCALE GENOMIC DNA]</scope>
    <source>
        <strain evidence="3 4">P385</strain>
    </source>
</reference>
<organism evidence="3 4">
    <name type="scientific">Spectribacter acetivorans</name>
    <dbReference type="NCBI Taxonomy" id="3075603"/>
    <lineage>
        <taxon>Bacteria</taxon>
        <taxon>Pseudomonadati</taxon>
        <taxon>Pseudomonadota</taxon>
        <taxon>Gammaproteobacteria</taxon>
        <taxon>Salinisphaerales</taxon>
        <taxon>Salinisphaeraceae</taxon>
        <taxon>Spectribacter</taxon>
    </lineage>
</organism>
<protein>
    <submittedName>
        <fullName evidence="3">Uncharacterized protein</fullName>
    </submittedName>
</protein>
<evidence type="ECO:0000313" key="4">
    <source>
        <dbReference type="Proteomes" id="UP001259982"/>
    </source>
</evidence>
<feature type="chain" id="PRO_5046865263" evidence="2">
    <location>
        <begin position="23"/>
        <end position="574"/>
    </location>
</feature>
<evidence type="ECO:0000313" key="3">
    <source>
        <dbReference type="EMBL" id="MDT0618639.1"/>
    </source>
</evidence>
<keyword evidence="4" id="KW-1185">Reference proteome</keyword>
<dbReference type="EMBL" id="JAVRHY010000006">
    <property type="protein sequence ID" value="MDT0618639.1"/>
    <property type="molecule type" value="Genomic_DNA"/>
</dbReference>
<feature type="signal peptide" evidence="2">
    <location>
        <begin position="1"/>
        <end position="22"/>
    </location>
</feature>
<dbReference type="RefSeq" id="WP_311658802.1">
    <property type="nucleotide sequence ID" value="NZ_JAVRHY010000006.1"/>
</dbReference>
<keyword evidence="2" id="KW-0732">Signal</keyword>
<evidence type="ECO:0000256" key="1">
    <source>
        <dbReference type="SAM" id="MobiDB-lite"/>
    </source>
</evidence>
<comment type="caution">
    <text evidence="3">The sequence shown here is derived from an EMBL/GenBank/DDBJ whole genome shotgun (WGS) entry which is preliminary data.</text>
</comment>
<dbReference type="Proteomes" id="UP001259982">
    <property type="component" value="Unassembled WGS sequence"/>
</dbReference>
<accession>A0ABU3B853</accession>
<evidence type="ECO:0000256" key="2">
    <source>
        <dbReference type="SAM" id="SignalP"/>
    </source>
</evidence>